<sequence>MTTKKVPLADLDWDGLRLFLQIQRTGSLSQAARNLRIDHSTVSRRLAQLELCLGGALFERRPTGLKPTELAHLMTPQAEAMEAAMLALQEQLGAGADRTPTGNVRIAMMEGIGTTFVARHLAPLLERHAGLHIELVTSATVVNVSRREADIFVSFFRPEGQGLACEAMGHFALYLYAAPAYLAAHGTPTRLDELVSHQFVSYVDDLIQLDAVRWLDELVQKPQMRMQSNSMLAQMSAAASGLGLVLLPKFSVVQESGLVPVLTDAARVSRTLWLSVHHDLQYSSRIRAVTSYLQQLFTTQQEWLNSPPAPTPRA</sequence>
<evidence type="ECO:0000313" key="6">
    <source>
        <dbReference type="EMBL" id="MDA7418576.1"/>
    </source>
</evidence>
<proteinExistence type="inferred from homology"/>
<dbReference type="InterPro" id="IPR000847">
    <property type="entry name" value="LysR_HTH_N"/>
</dbReference>
<dbReference type="Gene3D" id="3.40.190.290">
    <property type="match status" value="1"/>
</dbReference>
<dbReference type="Proteomes" id="UP001212602">
    <property type="component" value="Unassembled WGS sequence"/>
</dbReference>
<dbReference type="Pfam" id="PF00126">
    <property type="entry name" value="HTH_1"/>
    <property type="match status" value="1"/>
</dbReference>
<dbReference type="GO" id="GO:0006351">
    <property type="term" value="P:DNA-templated transcription"/>
    <property type="evidence" value="ECO:0007669"/>
    <property type="project" value="TreeGrafter"/>
</dbReference>
<dbReference type="RefSeq" id="WP_271429786.1">
    <property type="nucleotide sequence ID" value="NZ_JAQIPB010000010.1"/>
</dbReference>
<dbReference type="GO" id="GO:0043565">
    <property type="term" value="F:sequence-specific DNA binding"/>
    <property type="evidence" value="ECO:0007669"/>
    <property type="project" value="TreeGrafter"/>
</dbReference>
<evidence type="ECO:0000259" key="5">
    <source>
        <dbReference type="PROSITE" id="PS50931"/>
    </source>
</evidence>
<dbReference type="PANTHER" id="PTHR30537">
    <property type="entry name" value="HTH-TYPE TRANSCRIPTIONAL REGULATOR"/>
    <property type="match status" value="1"/>
</dbReference>
<dbReference type="SUPFAM" id="SSF46785">
    <property type="entry name" value="Winged helix' DNA-binding domain"/>
    <property type="match status" value="1"/>
</dbReference>
<dbReference type="InterPro" id="IPR005119">
    <property type="entry name" value="LysR_subst-bd"/>
</dbReference>
<dbReference type="GO" id="GO:0003700">
    <property type="term" value="F:DNA-binding transcription factor activity"/>
    <property type="evidence" value="ECO:0007669"/>
    <property type="project" value="InterPro"/>
</dbReference>
<reference evidence="6" key="1">
    <citation type="submission" date="2023-01" db="EMBL/GenBank/DDBJ databases">
        <title>Xenophilus mangrovi sp. nov., isolated from soil of Mangrove nature reserve.</title>
        <authorList>
            <person name="Xu S."/>
            <person name="Liu Z."/>
            <person name="Xu Y."/>
        </authorList>
    </citation>
    <scope>NUCLEOTIDE SEQUENCE</scope>
    <source>
        <strain evidence="6">YW8</strain>
    </source>
</reference>
<keyword evidence="3" id="KW-0238">DNA-binding</keyword>
<keyword evidence="7" id="KW-1185">Reference proteome</keyword>
<dbReference type="PROSITE" id="PS50931">
    <property type="entry name" value="HTH_LYSR"/>
    <property type="match status" value="1"/>
</dbReference>
<dbReference type="PANTHER" id="PTHR30537:SF3">
    <property type="entry name" value="TRANSCRIPTIONAL REGULATORY PROTEIN"/>
    <property type="match status" value="1"/>
</dbReference>
<evidence type="ECO:0000256" key="4">
    <source>
        <dbReference type="ARBA" id="ARBA00023163"/>
    </source>
</evidence>
<comment type="caution">
    <text evidence="6">The sequence shown here is derived from an EMBL/GenBank/DDBJ whole genome shotgun (WGS) entry which is preliminary data.</text>
</comment>
<dbReference type="InterPro" id="IPR036390">
    <property type="entry name" value="WH_DNA-bd_sf"/>
</dbReference>
<dbReference type="InterPro" id="IPR036388">
    <property type="entry name" value="WH-like_DNA-bd_sf"/>
</dbReference>
<evidence type="ECO:0000256" key="1">
    <source>
        <dbReference type="ARBA" id="ARBA00009437"/>
    </source>
</evidence>
<evidence type="ECO:0000256" key="2">
    <source>
        <dbReference type="ARBA" id="ARBA00023015"/>
    </source>
</evidence>
<dbReference type="Pfam" id="PF03466">
    <property type="entry name" value="LysR_substrate"/>
    <property type="match status" value="1"/>
</dbReference>
<evidence type="ECO:0000313" key="7">
    <source>
        <dbReference type="Proteomes" id="UP001212602"/>
    </source>
</evidence>
<dbReference type="EMBL" id="JAQIPB010000010">
    <property type="protein sequence ID" value="MDA7418576.1"/>
    <property type="molecule type" value="Genomic_DNA"/>
</dbReference>
<keyword evidence="2" id="KW-0805">Transcription regulation</keyword>
<evidence type="ECO:0000256" key="3">
    <source>
        <dbReference type="ARBA" id="ARBA00023125"/>
    </source>
</evidence>
<name>A0AAE3NBF5_9BURK</name>
<gene>
    <name evidence="6" type="ORF">PGB34_19570</name>
</gene>
<comment type="similarity">
    <text evidence="1">Belongs to the LysR transcriptional regulatory family.</text>
</comment>
<organism evidence="6 7">
    <name type="scientific">Xenophilus arseniciresistens</name>
    <dbReference type="NCBI Taxonomy" id="1283306"/>
    <lineage>
        <taxon>Bacteria</taxon>
        <taxon>Pseudomonadati</taxon>
        <taxon>Pseudomonadota</taxon>
        <taxon>Betaproteobacteria</taxon>
        <taxon>Burkholderiales</taxon>
        <taxon>Comamonadaceae</taxon>
        <taxon>Xenophilus</taxon>
    </lineage>
</organism>
<dbReference type="AlphaFoldDB" id="A0AAE3NBF5"/>
<protein>
    <submittedName>
        <fullName evidence="6">LysR family transcriptional regulator</fullName>
    </submittedName>
</protein>
<dbReference type="Gene3D" id="1.10.10.10">
    <property type="entry name" value="Winged helix-like DNA-binding domain superfamily/Winged helix DNA-binding domain"/>
    <property type="match status" value="1"/>
</dbReference>
<dbReference type="InterPro" id="IPR058163">
    <property type="entry name" value="LysR-type_TF_proteobact-type"/>
</dbReference>
<feature type="domain" description="HTH lysR-type" evidence="5">
    <location>
        <begin position="11"/>
        <end position="68"/>
    </location>
</feature>
<accession>A0AAE3NBF5</accession>
<dbReference type="SUPFAM" id="SSF53850">
    <property type="entry name" value="Periplasmic binding protein-like II"/>
    <property type="match status" value="1"/>
</dbReference>
<keyword evidence="4" id="KW-0804">Transcription</keyword>